<reference evidence="2 3" key="1">
    <citation type="submission" date="2017-03" db="EMBL/GenBank/DDBJ databases">
        <title>Draft genome sequence of Streptomyces scabrisporus NF3, endophyte isolated from Amphipterygium adstringens.</title>
        <authorList>
            <person name="Vazquez M."/>
            <person name="Ceapa C.D."/>
            <person name="Rodriguez Luna D."/>
            <person name="Sanchez Esquivel S."/>
        </authorList>
    </citation>
    <scope>NUCLEOTIDE SEQUENCE [LARGE SCALE GENOMIC DNA]</scope>
    <source>
        <strain evidence="2 3">NF3</strain>
    </source>
</reference>
<dbReference type="RefSeq" id="WP_078977341.1">
    <property type="nucleotide sequence ID" value="NZ_MWQN01000001.1"/>
</dbReference>
<name>A0A1T3P270_9ACTN</name>
<gene>
    <name evidence="2" type="ORF">B4N89_20740</name>
</gene>
<sequence length="116" mass="12615">MPRTPDSHRRPPTPAELDLADAITAAIEDLTSREPAWLAVAVVRAAVDQGWTPPTTQERIADAIQARGDELRESGGELSSREIRDAYHDAARMVRDAAATTTHGRSPADHPTETPR</sequence>
<evidence type="ECO:0000313" key="3">
    <source>
        <dbReference type="Proteomes" id="UP000190037"/>
    </source>
</evidence>
<dbReference type="EMBL" id="MWQN01000001">
    <property type="protein sequence ID" value="OPC83042.1"/>
    <property type="molecule type" value="Genomic_DNA"/>
</dbReference>
<dbReference type="STRING" id="159449.B4N89_20740"/>
<protein>
    <submittedName>
        <fullName evidence="2">Uncharacterized protein</fullName>
    </submittedName>
</protein>
<proteinExistence type="predicted"/>
<dbReference type="AlphaFoldDB" id="A0A1T3P270"/>
<evidence type="ECO:0000313" key="2">
    <source>
        <dbReference type="EMBL" id="OPC83042.1"/>
    </source>
</evidence>
<feature type="region of interest" description="Disordered" evidence="1">
    <location>
        <begin position="95"/>
        <end position="116"/>
    </location>
</feature>
<organism evidence="2 3">
    <name type="scientific">Embleya scabrispora</name>
    <dbReference type="NCBI Taxonomy" id="159449"/>
    <lineage>
        <taxon>Bacteria</taxon>
        <taxon>Bacillati</taxon>
        <taxon>Actinomycetota</taxon>
        <taxon>Actinomycetes</taxon>
        <taxon>Kitasatosporales</taxon>
        <taxon>Streptomycetaceae</taxon>
        <taxon>Embleya</taxon>
    </lineage>
</organism>
<accession>A0A1T3P270</accession>
<feature type="compositionally biased region" description="Basic and acidic residues" evidence="1">
    <location>
        <begin position="106"/>
        <end position="116"/>
    </location>
</feature>
<evidence type="ECO:0000256" key="1">
    <source>
        <dbReference type="SAM" id="MobiDB-lite"/>
    </source>
</evidence>
<dbReference type="Proteomes" id="UP000190037">
    <property type="component" value="Unassembled WGS sequence"/>
</dbReference>
<keyword evidence="3" id="KW-1185">Reference proteome</keyword>
<comment type="caution">
    <text evidence="2">The sequence shown here is derived from an EMBL/GenBank/DDBJ whole genome shotgun (WGS) entry which is preliminary data.</text>
</comment>